<gene>
    <name evidence="2" type="ORF">FA13DRAFT_1707415</name>
</gene>
<feature type="compositionally biased region" description="Polar residues" evidence="1">
    <location>
        <begin position="44"/>
        <end position="59"/>
    </location>
</feature>
<reference evidence="2 3" key="1">
    <citation type="journal article" date="2019" name="Nat. Ecol. Evol.">
        <title>Megaphylogeny resolves global patterns of mushroom evolution.</title>
        <authorList>
            <person name="Varga T."/>
            <person name="Krizsan K."/>
            <person name="Foldi C."/>
            <person name="Dima B."/>
            <person name="Sanchez-Garcia M."/>
            <person name="Sanchez-Ramirez S."/>
            <person name="Szollosi G.J."/>
            <person name="Szarkandi J.G."/>
            <person name="Papp V."/>
            <person name="Albert L."/>
            <person name="Andreopoulos W."/>
            <person name="Angelini C."/>
            <person name="Antonin V."/>
            <person name="Barry K.W."/>
            <person name="Bougher N.L."/>
            <person name="Buchanan P."/>
            <person name="Buyck B."/>
            <person name="Bense V."/>
            <person name="Catcheside P."/>
            <person name="Chovatia M."/>
            <person name="Cooper J."/>
            <person name="Damon W."/>
            <person name="Desjardin D."/>
            <person name="Finy P."/>
            <person name="Geml J."/>
            <person name="Haridas S."/>
            <person name="Hughes K."/>
            <person name="Justo A."/>
            <person name="Karasinski D."/>
            <person name="Kautmanova I."/>
            <person name="Kiss B."/>
            <person name="Kocsube S."/>
            <person name="Kotiranta H."/>
            <person name="LaButti K.M."/>
            <person name="Lechner B.E."/>
            <person name="Liimatainen K."/>
            <person name="Lipzen A."/>
            <person name="Lukacs Z."/>
            <person name="Mihaltcheva S."/>
            <person name="Morgado L.N."/>
            <person name="Niskanen T."/>
            <person name="Noordeloos M.E."/>
            <person name="Ohm R.A."/>
            <person name="Ortiz-Santana B."/>
            <person name="Ovrebo C."/>
            <person name="Racz N."/>
            <person name="Riley R."/>
            <person name="Savchenko A."/>
            <person name="Shiryaev A."/>
            <person name="Soop K."/>
            <person name="Spirin V."/>
            <person name="Szebenyi C."/>
            <person name="Tomsovsky M."/>
            <person name="Tulloss R.E."/>
            <person name="Uehling J."/>
            <person name="Grigoriev I.V."/>
            <person name="Vagvolgyi C."/>
            <person name="Papp T."/>
            <person name="Martin F.M."/>
            <person name="Miettinen O."/>
            <person name="Hibbett D.S."/>
            <person name="Nagy L.G."/>
        </authorList>
    </citation>
    <scope>NUCLEOTIDE SEQUENCE [LARGE SCALE GENOMIC DNA]</scope>
    <source>
        <strain evidence="2 3">FP101781</strain>
    </source>
</reference>
<feature type="compositionally biased region" description="Basic and acidic residues" evidence="1">
    <location>
        <begin position="397"/>
        <end position="427"/>
    </location>
</feature>
<feature type="compositionally biased region" description="Pro residues" evidence="1">
    <location>
        <begin position="258"/>
        <end position="267"/>
    </location>
</feature>
<feature type="compositionally biased region" description="Basic and acidic residues" evidence="1">
    <location>
        <begin position="587"/>
        <end position="599"/>
    </location>
</feature>
<feature type="region of interest" description="Disordered" evidence="1">
    <location>
        <begin position="307"/>
        <end position="465"/>
    </location>
</feature>
<organism evidence="2 3">
    <name type="scientific">Coprinellus micaceus</name>
    <name type="common">Glistening ink-cap mushroom</name>
    <name type="synonym">Coprinus micaceus</name>
    <dbReference type="NCBI Taxonomy" id="71717"/>
    <lineage>
        <taxon>Eukaryota</taxon>
        <taxon>Fungi</taxon>
        <taxon>Dikarya</taxon>
        <taxon>Basidiomycota</taxon>
        <taxon>Agaricomycotina</taxon>
        <taxon>Agaricomycetes</taxon>
        <taxon>Agaricomycetidae</taxon>
        <taxon>Agaricales</taxon>
        <taxon>Agaricineae</taxon>
        <taxon>Psathyrellaceae</taxon>
        <taxon>Coprinellus</taxon>
    </lineage>
</organism>
<dbReference type="AlphaFoldDB" id="A0A4Y7TK10"/>
<accession>A0A4Y7TK10</accession>
<evidence type="ECO:0000313" key="3">
    <source>
        <dbReference type="Proteomes" id="UP000298030"/>
    </source>
</evidence>
<proteinExistence type="predicted"/>
<protein>
    <submittedName>
        <fullName evidence="2">Uncharacterized protein</fullName>
    </submittedName>
</protein>
<dbReference type="EMBL" id="QPFP01000009">
    <property type="protein sequence ID" value="TEB34523.1"/>
    <property type="molecule type" value="Genomic_DNA"/>
</dbReference>
<evidence type="ECO:0000313" key="2">
    <source>
        <dbReference type="EMBL" id="TEB34523.1"/>
    </source>
</evidence>
<evidence type="ECO:0000256" key="1">
    <source>
        <dbReference type="SAM" id="MobiDB-lite"/>
    </source>
</evidence>
<dbReference type="Proteomes" id="UP000298030">
    <property type="component" value="Unassembled WGS sequence"/>
</dbReference>
<keyword evidence="3" id="KW-1185">Reference proteome</keyword>
<dbReference type="OrthoDB" id="3271227at2759"/>
<feature type="region of interest" description="Disordered" evidence="1">
    <location>
        <begin position="672"/>
        <end position="705"/>
    </location>
</feature>
<feature type="compositionally biased region" description="Basic residues" evidence="1">
    <location>
        <begin position="202"/>
        <end position="214"/>
    </location>
</feature>
<sequence>MDERDFVADSEEEDNLMDTGMQKDLMNWQEETSTCPSHPRRNRTQGIDQNSSHISTFSNSRERAEEFASRQATNSTAQLDDMDVTASIADRAKTRERRKAKPSPGPQWDDDDDLFLPQTKKKAKSASEPDCMPGGEPSSSKSRGKKGKGKAAQPSDVIDISDDDDELNLKRSAPNPKAVPTPHVISSLQPTELIPTEPILKPRPKPRPVPKKPKANLEGQPENPVFDNRASTPAHPPPDTDLLSSNSRGHRNPLIPSSLPPSDPPIPTAQTEAYSLGVPAIETLPQPSSSNLGHKAQGEFDELFSGDEDIFGPELVPPVDPKGQGLPPPPTFFAGSSSQVKGDEGVPSMGQEGGEEDDGDGEWGAAPPKPKEKRASKKKKAFSGVEVVITSKPPGKGKRDKEKKKDEGSSSRKGEKTKEVFKSREMIEDSDEDPLLESYRPEEEAMGVPLGSPSGYKGKPFDRSKDPVTVLEEELWVVEDDAGPAAKMSSKRKRKSMVVEDDDEFDAGLSKTEESSNKRQKKGKSEAAGSEQTTNPAKSGSKKQKGKAKAVIVSEDEEELAISKTATSAKGVNDEEPVFSKGHVKPARPERSESPRTKPVEQAMPKPPIERPRQPRLSIGSRAKVTPMSELIKRVNSLPNSPFPPATSSRLPTISRIATSYSPYLKASRSMLSRIAPLHPNRRTPPPPLPPPPPRKKTKKEIEREEKWEEELIDSLGGLEAWIALSDADRRDMRKAKFDMEMGSWDD</sequence>
<dbReference type="STRING" id="71717.A0A4Y7TK10"/>
<comment type="caution">
    <text evidence="2">The sequence shown here is derived from an EMBL/GenBank/DDBJ whole genome shotgun (WGS) entry which is preliminary data.</text>
</comment>
<feature type="compositionally biased region" description="Basic residues" evidence="1">
    <location>
        <begin position="371"/>
        <end position="381"/>
    </location>
</feature>
<feature type="region of interest" description="Disordered" evidence="1">
    <location>
        <begin position="1"/>
        <end position="274"/>
    </location>
</feature>
<feature type="region of interest" description="Disordered" evidence="1">
    <location>
        <begin position="477"/>
        <end position="625"/>
    </location>
</feature>
<feature type="compositionally biased region" description="Pro residues" evidence="1">
    <location>
        <begin position="683"/>
        <end position="693"/>
    </location>
</feature>
<name>A0A4Y7TK10_COPMI</name>
<feature type="compositionally biased region" description="Pro residues" evidence="1">
    <location>
        <begin position="315"/>
        <end position="331"/>
    </location>
</feature>